<protein>
    <recommendedName>
        <fullName evidence="3">DUF2891 family protein</fullName>
    </recommendedName>
</protein>
<comment type="caution">
    <text evidence="1">The sequence shown here is derived from an EMBL/GenBank/DDBJ whole genome shotgun (WGS) entry which is preliminary data.</text>
</comment>
<evidence type="ECO:0000313" key="2">
    <source>
        <dbReference type="Proteomes" id="UP000245667"/>
    </source>
</evidence>
<dbReference type="PROSITE" id="PS51257">
    <property type="entry name" value="PROKAR_LIPOPROTEIN"/>
    <property type="match status" value="1"/>
</dbReference>
<evidence type="ECO:0008006" key="3">
    <source>
        <dbReference type="Google" id="ProtNLM"/>
    </source>
</evidence>
<reference evidence="1 2" key="1">
    <citation type="submission" date="2018-05" db="EMBL/GenBank/DDBJ databases">
        <title>Genomic Encyclopedia of Archaeal and Bacterial Type Strains, Phase II (KMG-II): from individual species to whole genera.</title>
        <authorList>
            <person name="Goeker M."/>
        </authorList>
    </citation>
    <scope>NUCLEOTIDE SEQUENCE [LARGE SCALE GENOMIC DNA]</scope>
    <source>
        <strain evidence="1 2">DSM 23514</strain>
    </source>
</reference>
<proteinExistence type="predicted"/>
<dbReference type="InterPro" id="IPR021365">
    <property type="entry name" value="DUF2891"/>
</dbReference>
<organism evidence="1 2">
    <name type="scientific">Maribacter polysiphoniae</name>
    <dbReference type="NCBI Taxonomy" id="429344"/>
    <lineage>
        <taxon>Bacteria</taxon>
        <taxon>Pseudomonadati</taxon>
        <taxon>Bacteroidota</taxon>
        <taxon>Flavobacteriia</taxon>
        <taxon>Flavobacteriales</taxon>
        <taxon>Flavobacteriaceae</taxon>
        <taxon>Maribacter</taxon>
    </lineage>
</organism>
<dbReference type="Pfam" id="PF11199">
    <property type="entry name" value="DUF2891"/>
    <property type="match status" value="1"/>
</dbReference>
<dbReference type="Proteomes" id="UP000245667">
    <property type="component" value="Unassembled WGS sequence"/>
</dbReference>
<gene>
    <name evidence="1" type="ORF">LX92_03538</name>
</gene>
<dbReference type="EMBL" id="QGGQ01000010">
    <property type="protein sequence ID" value="PWK21758.1"/>
    <property type="molecule type" value="Genomic_DNA"/>
</dbReference>
<name>A0A316DWB8_9FLAO</name>
<accession>A0A316DWB8</accession>
<evidence type="ECO:0000313" key="1">
    <source>
        <dbReference type="EMBL" id="PWK21758.1"/>
    </source>
</evidence>
<sequence length="377" mass="43476">MGYSRRYIMIGNYMKYNTILFLLLLMFGCKEGADQQNTTTKEAIRPELNLSEANRLASLPFGCMQTEYPNRLGQTLQDSSHLRNPKSLHPAFYGCYDWHSSVHGHWSLVSLLKQFPNINEAAAIRTKLTANLSKENIESEVSYFRMEGNATYERTYGWAWLLKLAEELHTWDDPMAEELSVNLQPLVDIIVQGYIDFLPKLNYPIRVGEHSNTAFGMSLAWDYAKTMNHLELQEIIKKSVKRFYIKDIECPLEWEPSGFDFLSPCLQEADVVRKVLTAKEFKHWIKNFLPQLTKPSFVMEPGKVSDRTDGKLVHIDGLNFSRAWCLYGIAKTLPEYSYLNKIADEHLSYSLPSIVDDNYEGTHWLGTFALYALNHSE</sequence>
<dbReference type="AlphaFoldDB" id="A0A316DWB8"/>